<dbReference type="GO" id="GO:0030694">
    <property type="term" value="C:bacterial-type flagellum basal body, rod"/>
    <property type="evidence" value="ECO:0007669"/>
    <property type="project" value="InterPro"/>
</dbReference>
<evidence type="ECO:0000313" key="8">
    <source>
        <dbReference type="EMBL" id="HET97863.1"/>
    </source>
</evidence>
<evidence type="ECO:0000259" key="6">
    <source>
        <dbReference type="Pfam" id="PF06429"/>
    </source>
</evidence>
<dbReference type="NCBIfam" id="TIGR02490">
    <property type="entry name" value="flgF"/>
    <property type="match status" value="1"/>
</dbReference>
<dbReference type="Pfam" id="PF00460">
    <property type="entry name" value="Flg_bb_rod"/>
    <property type="match status" value="1"/>
</dbReference>
<organism evidence="8">
    <name type="scientific">Desulfurivibrio alkaliphilus</name>
    <dbReference type="NCBI Taxonomy" id="427923"/>
    <lineage>
        <taxon>Bacteria</taxon>
        <taxon>Pseudomonadati</taxon>
        <taxon>Thermodesulfobacteriota</taxon>
        <taxon>Desulfobulbia</taxon>
        <taxon>Desulfobulbales</taxon>
        <taxon>Desulfobulbaceae</taxon>
        <taxon>Desulfurivibrio</taxon>
    </lineage>
</organism>
<feature type="domain" description="Flagellar basal-body/hook protein C-terminal" evidence="6">
    <location>
        <begin position="191"/>
        <end position="233"/>
    </location>
</feature>
<dbReference type="AlphaFoldDB" id="A0A7C2TIK7"/>
<keyword evidence="3 4" id="KW-0975">Bacterial flagellum</keyword>
<dbReference type="Pfam" id="PF06429">
    <property type="entry name" value="Flg_bbr_C"/>
    <property type="match status" value="1"/>
</dbReference>
<gene>
    <name evidence="8" type="primary">flgF</name>
    <name evidence="8" type="ORF">ENN98_04085</name>
</gene>
<reference evidence="8" key="1">
    <citation type="journal article" date="2020" name="mSystems">
        <title>Genome- and Community-Level Interaction Insights into Carbon Utilization and Element Cycling Functions of Hydrothermarchaeota in Hydrothermal Sediment.</title>
        <authorList>
            <person name="Zhou Z."/>
            <person name="Liu Y."/>
            <person name="Xu W."/>
            <person name="Pan J."/>
            <person name="Luo Z.H."/>
            <person name="Li M."/>
        </authorList>
    </citation>
    <scope>NUCLEOTIDE SEQUENCE [LARGE SCALE GENOMIC DNA]</scope>
    <source>
        <strain evidence="8">SpSt-1224</strain>
    </source>
</reference>
<dbReference type="PANTHER" id="PTHR30435:SF19">
    <property type="entry name" value="FLAGELLAR BASAL-BODY ROD PROTEIN FLGG"/>
    <property type="match status" value="1"/>
</dbReference>
<dbReference type="InterPro" id="IPR010930">
    <property type="entry name" value="Flg_bb/hook_C_dom"/>
</dbReference>
<comment type="caution">
    <text evidence="8">The sequence shown here is derived from an EMBL/GenBank/DDBJ whole genome shotgun (WGS) entry which is preliminary data.</text>
</comment>
<dbReference type="PANTHER" id="PTHR30435">
    <property type="entry name" value="FLAGELLAR PROTEIN"/>
    <property type="match status" value="1"/>
</dbReference>
<dbReference type="InterPro" id="IPR020013">
    <property type="entry name" value="Flagellar_FlgE/F/G"/>
</dbReference>
<keyword evidence="8" id="KW-0969">Cilium</keyword>
<evidence type="ECO:0000256" key="4">
    <source>
        <dbReference type="RuleBase" id="RU362116"/>
    </source>
</evidence>
<dbReference type="NCBIfam" id="TIGR03506">
    <property type="entry name" value="FlgEFG_subfam"/>
    <property type="match status" value="1"/>
</dbReference>
<evidence type="ECO:0000256" key="3">
    <source>
        <dbReference type="ARBA" id="ARBA00023143"/>
    </source>
</evidence>
<evidence type="ECO:0000259" key="5">
    <source>
        <dbReference type="Pfam" id="PF00460"/>
    </source>
</evidence>
<name>A0A7C2TIK7_9BACT</name>
<comment type="subcellular location">
    <subcellularLocation>
        <location evidence="1 4">Bacterial flagellum basal body</location>
    </subcellularLocation>
</comment>
<dbReference type="Pfam" id="PF22692">
    <property type="entry name" value="LlgE_F_G_D1"/>
    <property type="match status" value="1"/>
</dbReference>
<sequence length="241" mass="26958">MYIHNRLGMIEGVETMLAQERRLDQAANNLANVDTVGYKRESVTFWEMLYNVTRDRQRVGKALNILTDQQQGNTQPTGNPLDLAITGDGFFRIQTDQGVRYSRAGNFELDPLGQLRLPGGGLVLGDGGPVVLESADFSVDRHGRILVDGAMVNQLEIVTVNDLTALVKEGRNLFRLTEEGEEMAALDFQVRQGFLEKSNVNSMEEMTSMIDLYRNYEAQQKMVQAVDEMDDLAVRRVGKLG</sequence>
<dbReference type="SUPFAM" id="SSF117143">
    <property type="entry name" value="Flagellar hook protein flgE"/>
    <property type="match status" value="1"/>
</dbReference>
<dbReference type="InterPro" id="IPR037925">
    <property type="entry name" value="FlgE/F/G-like"/>
</dbReference>
<evidence type="ECO:0000256" key="1">
    <source>
        <dbReference type="ARBA" id="ARBA00004117"/>
    </source>
</evidence>
<feature type="domain" description="Flagellar hook protein FlgE/F/G-like D1" evidence="7">
    <location>
        <begin position="84"/>
        <end position="145"/>
    </location>
</feature>
<dbReference type="Proteomes" id="UP000885986">
    <property type="component" value="Unassembled WGS sequence"/>
</dbReference>
<dbReference type="InterPro" id="IPR012836">
    <property type="entry name" value="FlgF"/>
</dbReference>
<keyword evidence="8" id="KW-0282">Flagellum</keyword>
<proteinExistence type="inferred from homology"/>
<comment type="similarity">
    <text evidence="2 4">Belongs to the flagella basal body rod proteins family.</text>
</comment>
<dbReference type="InterPro" id="IPR053967">
    <property type="entry name" value="LlgE_F_G-like_D1"/>
</dbReference>
<evidence type="ECO:0000256" key="2">
    <source>
        <dbReference type="ARBA" id="ARBA00009677"/>
    </source>
</evidence>
<accession>A0A7C2TIK7</accession>
<dbReference type="InterPro" id="IPR001444">
    <property type="entry name" value="Flag_bb_rod_N"/>
</dbReference>
<keyword evidence="8" id="KW-0966">Cell projection</keyword>
<dbReference type="GO" id="GO:0071978">
    <property type="term" value="P:bacterial-type flagellum-dependent swarming motility"/>
    <property type="evidence" value="ECO:0007669"/>
    <property type="project" value="TreeGrafter"/>
</dbReference>
<feature type="domain" description="Flagellar basal body rod protein N-terminal" evidence="5">
    <location>
        <begin position="12"/>
        <end position="39"/>
    </location>
</feature>
<dbReference type="EMBL" id="DSDS01000094">
    <property type="protein sequence ID" value="HET97863.1"/>
    <property type="molecule type" value="Genomic_DNA"/>
</dbReference>
<protein>
    <submittedName>
        <fullName evidence="8">Flagellar basal-body rod protein FlgF</fullName>
    </submittedName>
</protein>
<evidence type="ECO:0000259" key="7">
    <source>
        <dbReference type="Pfam" id="PF22692"/>
    </source>
</evidence>